<keyword evidence="13" id="KW-1185">Reference proteome</keyword>
<protein>
    <recommendedName>
        <fullName evidence="2 10">FAD:protein FMN transferase</fullName>
        <ecNumber evidence="1 10">2.7.1.180</ecNumber>
    </recommendedName>
    <alternativeName>
        <fullName evidence="8 10">Flavin transferase</fullName>
    </alternativeName>
</protein>
<feature type="binding site" evidence="11">
    <location>
        <position position="336"/>
    </location>
    <ligand>
        <name>Mg(2+)</name>
        <dbReference type="ChEBI" id="CHEBI:18420"/>
    </ligand>
</feature>
<dbReference type="Proteomes" id="UP000293952">
    <property type="component" value="Unassembled WGS sequence"/>
</dbReference>
<dbReference type="InterPro" id="IPR003374">
    <property type="entry name" value="ApbE-like_sf"/>
</dbReference>
<proteinExistence type="inferred from homology"/>
<evidence type="ECO:0000256" key="3">
    <source>
        <dbReference type="ARBA" id="ARBA00022630"/>
    </source>
</evidence>
<keyword evidence="4 10" id="KW-0808">Transferase</keyword>
<dbReference type="PANTHER" id="PTHR30040">
    <property type="entry name" value="THIAMINE BIOSYNTHESIS LIPOPROTEIN APBE"/>
    <property type="match status" value="1"/>
</dbReference>
<sequence>MVRQSLNKIGFMERKVQSWKNTTRFLLIGGLSLFFVACSADETVESEDEHIIEYSNNTENVWWKNLKTISGNALGTTFVIKTSDDSLLTDPQEIDDLIEAFNLELSTYIPHSLISEFNENDSVIDLNSTQFFKKCFDLSQEIYETTDGAFDPTVYPLVSLWGFFNDIKAAPSDKAIDSVLNFVGFNKSTFKYEDGIIAKKDKRFKLVFNAIAKGQAVDVVAEFLDSKGQANYFIEIGGEIRVKGINDDKRKWIIGIDVPVEENTGVEGIENRELENYIELTNKAVATSGNYRKFYELDGRKYSHTISPITGRPVRHNLLSVTVVADDAATADAYATAFMVMGVEQSMQLMKDNPDLNIDAYLLFENEQGRIERAYNRGMNMYLMD</sequence>
<keyword evidence="5 10" id="KW-0479">Metal-binding</keyword>
<evidence type="ECO:0000256" key="6">
    <source>
        <dbReference type="ARBA" id="ARBA00022827"/>
    </source>
</evidence>
<evidence type="ECO:0000256" key="7">
    <source>
        <dbReference type="ARBA" id="ARBA00022842"/>
    </source>
</evidence>
<dbReference type="GO" id="GO:0016740">
    <property type="term" value="F:transferase activity"/>
    <property type="evidence" value="ECO:0007669"/>
    <property type="project" value="UniProtKB-UniRule"/>
</dbReference>
<keyword evidence="3 10" id="KW-0285">Flavoprotein</keyword>
<evidence type="ECO:0000256" key="9">
    <source>
        <dbReference type="ARBA" id="ARBA00048540"/>
    </source>
</evidence>
<keyword evidence="6 10" id="KW-0274">FAD</keyword>
<evidence type="ECO:0000256" key="2">
    <source>
        <dbReference type="ARBA" id="ARBA00016337"/>
    </source>
</evidence>
<evidence type="ECO:0000313" key="12">
    <source>
        <dbReference type="EMBL" id="RYM31363.1"/>
    </source>
</evidence>
<comment type="cofactor">
    <cofactor evidence="11">
        <name>Mg(2+)</name>
        <dbReference type="ChEBI" id="CHEBI:18420"/>
    </cofactor>
    <cofactor evidence="11">
        <name>Mn(2+)</name>
        <dbReference type="ChEBI" id="CHEBI:29035"/>
    </cofactor>
    <text evidence="11">Magnesium. Can also use manganese.</text>
</comment>
<feature type="binding site" evidence="11">
    <location>
        <position position="210"/>
    </location>
    <ligand>
        <name>Mg(2+)</name>
        <dbReference type="ChEBI" id="CHEBI:18420"/>
    </ligand>
</feature>
<dbReference type="AlphaFoldDB" id="A0A4Q4KE85"/>
<dbReference type="Gene3D" id="3.10.520.10">
    <property type="entry name" value="ApbE-like domains"/>
    <property type="match status" value="1"/>
</dbReference>
<name>A0A4Q4KE85_9FLAO</name>
<dbReference type="EC" id="2.7.1.180" evidence="1 10"/>
<dbReference type="SUPFAM" id="SSF143631">
    <property type="entry name" value="ApbE-like"/>
    <property type="match status" value="1"/>
</dbReference>
<dbReference type="PANTHER" id="PTHR30040:SF2">
    <property type="entry name" value="FAD:PROTEIN FMN TRANSFERASE"/>
    <property type="match status" value="1"/>
</dbReference>
<evidence type="ECO:0000256" key="11">
    <source>
        <dbReference type="PIRSR" id="PIRSR006268-2"/>
    </source>
</evidence>
<comment type="catalytic activity">
    <reaction evidence="9 10">
        <text>L-threonyl-[protein] + FAD = FMN-L-threonyl-[protein] + AMP + H(+)</text>
        <dbReference type="Rhea" id="RHEA:36847"/>
        <dbReference type="Rhea" id="RHEA-COMP:11060"/>
        <dbReference type="Rhea" id="RHEA-COMP:11061"/>
        <dbReference type="ChEBI" id="CHEBI:15378"/>
        <dbReference type="ChEBI" id="CHEBI:30013"/>
        <dbReference type="ChEBI" id="CHEBI:57692"/>
        <dbReference type="ChEBI" id="CHEBI:74257"/>
        <dbReference type="ChEBI" id="CHEBI:456215"/>
        <dbReference type="EC" id="2.7.1.180"/>
    </reaction>
</comment>
<keyword evidence="7 10" id="KW-0460">Magnesium</keyword>
<accession>A0A4Q4KE85</accession>
<evidence type="ECO:0000256" key="8">
    <source>
        <dbReference type="ARBA" id="ARBA00031306"/>
    </source>
</evidence>
<evidence type="ECO:0000256" key="5">
    <source>
        <dbReference type="ARBA" id="ARBA00022723"/>
    </source>
</evidence>
<comment type="similarity">
    <text evidence="10">Belongs to the ApbE family.</text>
</comment>
<dbReference type="GO" id="GO:0046872">
    <property type="term" value="F:metal ion binding"/>
    <property type="evidence" value="ECO:0007669"/>
    <property type="project" value="UniProtKB-UniRule"/>
</dbReference>
<evidence type="ECO:0000256" key="10">
    <source>
        <dbReference type="PIRNR" id="PIRNR006268"/>
    </source>
</evidence>
<evidence type="ECO:0000313" key="13">
    <source>
        <dbReference type="Proteomes" id="UP000293952"/>
    </source>
</evidence>
<reference evidence="12 13" key="1">
    <citation type="submission" date="2019-02" db="EMBL/GenBank/DDBJ databases">
        <title>Genome sequence of the sea-ice species Brumimicrobium glaciale.</title>
        <authorList>
            <person name="Bowman J.P."/>
        </authorList>
    </citation>
    <scope>NUCLEOTIDE SEQUENCE [LARGE SCALE GENOMIC DNA]</scope>
    <source>
        <strain evidence="12 13">IC156</strain>
    </source>
</reference>
<dbReference type="EMBL" id="SETE01000009">
    <property type="protein sequence ID" value="RYM31363.1"/>
    <property type="molecule type" value="Genomic_DNA"/>
</dbReference>
<dbReference type="PIRSF" id="PIRSF006268">
    <property type="entry name" value="ApbE"/>
    <property type="match status" value="1"/>
</dbReference>
<dbReference type="Pfam" id="PF02424">
    <property type="entry name" value="ApbE"/>
    <property type="match status" value="1"/>
</dbReference>
<evidence type="ECO:0000256" key="1">
    <source>
        <dbReference type="ARBA" id="ARBA00011955"/>
    </source>
</evidence>
<feature type="binding site" evidence="11">
    <location>
        <position position="332"/>
    </location>
    <ligand>
        <name>Mg(2+)</name>
        <dbReference type="ChEBI" id="CHEBI:18420"/>
    </ligand>
</feature>
<gene>
    <name evidence="12" type="ORF">ERX46_16920</name>
</gene>
<dbReference type="OrthoDB" id="9778595at2"/>
<organism evidence="12 13">
    <name type="scientific">Brumimicrobium glaciale</name>
    <dbReference type="NCBI Taxonomy" id="200475"/>
    <lineage>
        <taxon>Bacteria</taxon>
        <taxon>Pseudomonadati</taxon>
        <taxon>Bacteroidota</taxon>
        <taxon>Flavobacteriia</taxon>
        <taxon>Flavobacteriales</taxon>
        <taxon>Crocinitomicaceae</taxon>
        <taxon>Brumimicrobium</taxon>
    </lineage>
</organism>
<comment type="caution">
    <text evidence="12">The sequence shown here is derived from an EMBL/GenBank/DDBJ whole genome shotgun (WGS) entry which is preliminary data.</text>
</comment>
<dbReference type="InterPro" id="IPR024932">
    <property type="entry name" value="ApbE"/>
</dbReference>
<evidence type="ECO:0000256" key="4">
    <source>
        <dbReference type="ARBA" id="ARBA00022679"/>
    </source>
</evidence>